<keyword evidence="2" id="KW-0547">Nucleotide-binding</keyword>
<dbReference type="InterPro" id="IPR003593">
    <property type="entry name" value="AAA+_ATPase"/>
</dbReference>
<dbReference type="SMART" id="SM00382">
    <property type="entry name" value="AAA"/>
    <property type="match status" value="1"/>
</dbReference>
<dbReference type="Proteomes" id="UP000540989">
    <property type="component" value="Unassembled WGS sequence"/>
</dbReference>
<dbReference type="GO" id="GO:0006260">
    <property type="term" value="P:DNA replication"/>
    <property type="evidence" value="ECO:0007669"/>
    <property type="project" value="TreeGrafter"/>
</dbReference>
<evidence type="ECO:0000256" key="2">
    <source>
        <dbReference type="ARBA" id="ARBA00022741"/>
    </source>
</evidence>
<evidence type="ECO:0000259" key="4">
    <source>
        <dbReference type="SMART" id="SM00382"/>
    </source>
</evidence>
<dbReference type="PANTHER" id="PTHR30050:SF4">
    <property type="entry name" value="ATP-BINDING PROTEIN RV3427C IN INSERTION SEQUENCE-RELATED"/>
    <property type="match status" value="1"/>
</dbReference>
<accession>A0A7W7ZJD5</accession>
<dbReference type="EMBL" id="JACHIP010000020">
    <property type="protein sequence ID" value="MBB5060823.1"/>
    <property type="molecule type" value="Genomic_DNA"/>
</dbReference>
<organism evidence="5 6">
    <name type="scientific">Granulicella aggregans</name>
    <dbReference type="NCBI Taxonomy" id="474949"/>
    <lineage>
        <taxon>Bacteria</taxon>
        <taxon>Pseudomonadati</taxon>
        <taxon>Acidobacteriota</taxon>
        <taxon>Terriglobia</taxon>
        <taxon>Terriglobales</taxon>
        <taxon>Acidobacteriaceae</taxon>
        <taxon>Granulicella</taxon>
    </lineage>
</organism>
<dbReference type="PIRSF" id="PIRSF003073">
    <property type="entry name" value="DNAC_TnpB_IstB"/>
    <property type="match status" value="1"/>
</dbReference>
<dbReference type="InterPro" id="IPR002611">
    <property type="entry name" value="IstB_ATP-bd"/>
</dbReference>
<dbReference type="GO" id="GO:0005524">
    <property type="term" value="F:ATP binding"/>
    <property type="evidence" value="ECO:0007669"/>
    <property type="project" value="UniProtKB-KW"/>
</dbReference>
<comment type="caution">
    <text evidence="5">The sequence shown here is derived from an EMBL/GenBank/DDBJ whole genome shotgun (WGS) entry which is preliminary data.</text>
</comment>
<reference evidence="5 6" key="1">
    <citation type="submission" date="2020-08" db="EMBL/GenBank/DDBJ databases">
        <title>Genomic Encyclopedia of Type Strains, Phase IV (KMG-V): Genome sequencing to study the core and pangenomes of soil and plant-associated prokaryotes.</title>
        <authorList>
            <person name="Whitman W."/>
        </authorList>
    </citation>
    <scope>NUCLEOTIDE SEQUENCE [LARGE SCALE GENOMIC DNA]</scope>
    <source>
        <strain evidence="5 6">M8UP14</strain>
    </source>
</reference>
<protein>
    <submittedName>
        <fullName evidence="5">DNA replication protein DnaC</fullName>
    </submittedName>
</protein>
<dbReference type="CDD" id="cd00009">
    <property type="entry name" value="AAA"/>
    <property type="match status" value="1"/>
</dbReference>
<sequence length="266" mass="30582">MSNDTSNTATHTSDTPQLLLEHHLKELRLPTMLREYDHIARQCAVEQVNYQRYLLRMTELELLDRERRAIDRRIRQAKFPVVKTLDSFDFLAVPSVNKTLVLELARSEFIARRENVLLLGNSGTGKTHIALALGLAACQQGHRVRFTTTAALVSELIEARDDKKLLRFPKQIASYELLIVDELGFVPLSKTGAELLFEMLSQRYERGSTLITSNLPFQEWTEILGSERLTGALLDRLTHHVHILEMNGDSYRLKQSRRKRNPPPER</sequence>
<gene>
    <name evidence="5" type="ORF">HDF16_005559</name>
</gene>
<dbReference type="Gene3D" id="3.40.50.300">
    <property type="entry name" value="P-loop containing nucleotide triphosphate hydrolases"/>
    <property type="match status" value="1"/>
</dbReference>
<evidence type="ECO:0000313" key="6">
    <source>
        <dbReference type="Proteomes" id="UP000540989"/>
    </source>
</evidence>
<evidence type="ECO:0000256" key="3">
    <source>
        <dbReference type="ARBA" id="ARBA00022840"/>
    </source>
</evidence>
<dbReference type="InterPro" id="IPR027417">
    <property type="entry name" value="P-loop_NTPase"/>
</dbReference>
<comment type="similarity">
    <text evidence="1">Belongs to the IS21/IS1162 putative ATP-binding protein family.</text>
</comment>
<keyword evidence="3" id="KW-0067">ATP-binding</keyword>
<feature type="domain" description="AAA+ ATPase" evidence="4">
    <location>
        <begin position="112"/>
        <end position="247"/>
    </location>
</feature>
<dbReference type="InterPro" id="IPR047661">
    <property type="entry name" value="IstB"/>
</dbReference>
<keyword evidence="6" id="KW-1185">Reference proteome</keyword>
<dbReference type="SUPFAM" id="SSF52540">
    <property type="entry name" value="P-loop containing nucleoside triphosphate hydrolases"/>
    <property type="match status" value="1"/>
</dbReference>
<dbReference type="PANTHER" id="PTHR30050">
    <property type="entry name" value="CHROMOSOMAL REPLICATION INITIATOR PROTEIN DNAA"/>
    <property type="match status" value="1"/>
</dbReference>
<dbReference type="AlphaFoldDB" id="A0A7W7ZJD5"/>
<evidence type="ECO:0000256" key="1">
    <source>
        <dbReference type="ARBA" id="ARBA00008059"/>
    </source>
</evidence>
<dbReference type="Pfam" id="PF01695">
    <property type="entry name" value="IstB_IS21"/>
    <property type="match status" value="1"/>
</dbReference>
<proteinExistence type="inferred from homology"/>
<dbReference type="InterPro" id="IPR028350">
    <property type="entry name" value="DNAC/IstB-like"/>
</dbReference>
<name>A0A7W7ZJD5_9BACT</name>
<evidence type="ECO:0000313" key="5">
    <source>
        <dbReference type="EMBL" id="MBB5060823.1"/>
    </source>
</evidence>
<dbReference type="NCBIfam" id="NF038214">
    <property type="entry name" value="IS21_help_AAA"/>
    <property type="match status" value="1"/>
</dbReference>
<dbReference type="RefSeq" id="WP_184223366.1">
    <property type="nucleotide sequence ID" value="NZ_JACHIP010000020.1"/>
</dbReference>